<keyword evidence="6" id="KW-1015">Disulfide bond</keyword>
<evidence type="ECO:0000313" key="8">
    <source>
        <dbReference type="Ensembl" id="ENSGEVP00005012016.1"/>
    </source>
</evidence>
<keyword evidence="9" id="KW-1185">Reference proteome</keyword>
<dbReference type="Ensembl" id="ENSGEVT00005012584.1">
    <property type="protein sequence ID" value="ENSGEVP00005012016.1"/>
    <property type="gene ID" value="ENSGEVG00005008349.1"/>
</dbReference>
<feature type="domain" description="Lipocalin/cytosolic fatty-acid binding" evidence="7">
    <location>
        <begin position="36"/>
        <end position="177"/>
    </location>
</feature>
<protein>
    <submittedName>
        <fullName evidence="8">Alpha-1-microglobulin/bikunin</fullName>
    </submittedName>
</protein>
<dbReference type="OrthoDB" id="9949223at2759"/>
<dbReference type="InterPro" id="IPR000566">
    <property type="entry name" value="Lipocln_cytosolic_FA-bd_dom"/>
</dbReference>
<evidence type="ECO:0000256" key="3">
    <source>
        <dbReference type="ARBA" id="ARBA00022690"/>
    </source>
</evidence>
<dbReference type="SUPFAM" id="SSF50814">
    <property type="entry name" value="Lipocalins"/>
    <property type="match status" value="1"/>
</dbReference>
<comment type="subcellular location">
    <subcellularLocation>
        <location evidence="1">Secreted</location>
    </subcellularLocation>
</comment>
<reference evidence="8" key="3">
    <citation type="submission" date="2025-09" db="UniProtKB">
        <authorList>
            <consortium name="Ensembl"/>
        </authorList>
    </citation>
    <scope>IDENTIFICATION</scope>
</reference>
<name>A0A8C4W9I4_9SAUR</name>
<dbReference type="InterPro" id="IPR029856">
    <property type="entry name" value="AMBP"/>
</dbReference>
<dbReference type="GO" id="GO:0005576">
    <property type="term" value="C:extracellular region"/>
    <property type="evidence" value="ECO:0007669"/>
    <property type="project" value="UniProtKB-SubCell"/>
</dbReference>
<evidence type="ECO:0000256" key="1">
    <source>
        <dbReference type="ARBA" id="ARBA00004613"/>
    </source>
</evidence>
<dbReference type="PRINTS" id="PR00179">
    <property type="entry name" value="LIPOCALIN"/>
</dbReference>
<dbReference type="InterPro" id="IPR012674">
    <property type="entry name" value="Calycin"/>
</dbReference>
<dbReference type="Pfam" id="PF00061">
    <property type="entry name" value="Lipocalin"/>
    <property type="match status" value="1"/>
</dbReference>
<dbReference type="PRINTS" id="PR01215">
    <property type="entry name" value="A1MCGLOBULIN"/>
</dbReference>
<reference evidence="8" key="1">
    <citation type="submission" date="2019-06" db="EMBL/GenBank/DDBJ databases">
        <title>G10K-VGP Goodes thornscrub tortoise genome, primary haplotype.</title>
        <authorList>
            <person name="Murphy B."/>
            <person name="Edwards T."/>
            <person name="Rhie A."/>
            <person name="Koren S."/>
            <person name="Phillippy A."/>
            <person name="Fedrigo O."/>
            <person name="Haase B."/>
            <person name="Mountcastle J."/>
            <person name="Lewin H."/>
            <person name="Damas J."/>
            <person name="Howe K."/>
            <person name="Formenti G."/>
            <person name="Myers G."/>
            <person name="Durbin R."/>
            <person name="Jarvis E.D."/>
        </authorList>
    </citation>
    <scope>NUCLEOTIDE SEQUENCE [LARGE SCALE GENOMIC DNA]</scope>
</reference>
<proteinExistence type="predicted"/>
<dbReference type="PANTHER" id="PTHR46676">
    <property type="entry name" value="PROTEIN AMBP"/>
    <property type="match status" value="1"/>
</dbReference>
<evidence type="ECO:0000256" key="5">
    <source>
        <dbReference type="ARBA" id="ARBA00022900"/>
    </source>
</evidence>
<keyword evidence="3" id="KW-0646">Protease inhibitor</keyword>
<reference evidence="8" key="2">
    <citation type="submission" date="2025-08" db="UniProtKB">
        <authorList>
            <consortium name="Ensembl"/>
        </authorList>
    </citation>
    <scope>IDENTIFICATION</scope>
</reference>
<accession>A0A8C4W9I4</accession>
<dbReference type="PANTHER" id="PTHR46676:SF1">
    <property type="entry name" value="PROTEIN AMBP"/>
    <property type="match status" value="1"/>
</dbReference>
<keyword evidence="2" id="KW-0964">Secreted</keyword>
<organism evidence="8 9">
    <name type="scientific">Gopherus evgoodei</name>
    <name type="common">Goodes thornscrub tortoise</name>
    <dbReference type="NCBI Taxonomy" id="1825980"/>
    <lineage>
        <taxon>Eukaryota</taxon>
        <taxon>Metazoa</taxon>
        <taxon>Chordata</taxon>
        <taxon>Craniata</taxon>
        <taxon>Vertebrata</taxon>
        <taxon>Euteleostomi</taxon>
        <taxon>Archelosauria</taxon>
        <taxon>Testudinata</taxon>
        <taxon>Testudines</taxon>
        <taxon>Cryptodira</taxon>
        <taxon>Durocryptodira</taxon>
        <taxon>Testudinoidea</taxon>
        <taxon>Testudinidae</taxon>
        <taxon>Gopherus</taxon>
    </lineage>
</organism>
<dbReference type="Gene3D" id="2.40.128.20">
    <property type="match status" value="1"/>
</dbReference>
<evidence type="ECO:0000256" key="2">
    <source>
        <dbReference type="ARBA" id="ARBA00022525"/>
    </source>
</evidence>
<keyword evidence="4" id="KW-0732">Signal</keyword>
<dbReference type="AlphaFoldDB" id="A0A8C4W9I4"/>
<dbReference type="GO" id="GO:0004867">
    <property type="term" value="F:serine-type endopeptidase inhibitor activity"/>
    <property type="evidence" value="ECO:0007669"/>
    <property type="project" value="UniProtKB-KW"/>
</dbReference>
<dbReference type="GeneTree" id="ENSGT00940000160109"/>
<evidence type="ECO:0000259" key="7">
    <source>
        <dbReference type="Pfam" id="PF00061"/>
    </source>
</evidence>
<dbReference type="InterPro" id="IPR002968">
    <property type="entry name" value="A1-microglobln"/>
</dbReference>
<sequence length="230" mass="25999">MLVRDMAIGLVQGCNVQLRENKGLEFEPSREGTVYGKWYDIATGTTCKWMKQYKDKFNMGTLVLGPGMTSNQISTTSTRLRQGVCTQVSGEYQKTDIPGKYTYYNPSWDVTINSYVVHTNYEEYAIILMQKKSSFGLTITAKLYGRSPELREGLIVDFRQFAQEMGIPEDSIFIMINKGRENAAWLCDGIPPRVPPGIGVPLSLPDPQAWVPFTLYCCDRPSNPLQHTCR</sequence>
<gene>
    <name evidence="8" type="primary">AMBP</name>
</gene>
<evidence type="ECO:0000256" key="4">
    <source>
        <dbReference type="ARBA" id="ARBA00022729"/>
    </source>
</evidence>
<keyword evidence="5" id="KW-0722">Serine protease inhibitor</keyword>
<evidence type="ECO:0000313" key="9">
    <source>
        <dbReference type="Proteomes" id="UP000694390"/>
    </source>
</evidence>
<dbReference type="Proteomes" id="UP000694390">
    <property type="component" value="Chromosome 16"/>
</dbReference>
<evidence type="ECO:0000256" key="6">
    <source>
        <dbReference type="ARBA" id="ARBA00023157"/>
    </source>
</evidence>